<dbReference type="OMA" id="YYFSRAM"/>
<dbReference type="AlphaFoldDB" id="A0A6P9CUN4"/>
<dbReference type="RefSeq" id="XP_034283179.1">
    <property type="nucleotide sequence ID" value="XM_034427288.1"/>
</dbReference>
<evidence type="ECO:0000256" key="4">
    <source>
        <dbReference type="ARBA" id="ARBA00022989"/>
    </source>
</evidence>
<evidence type="ECO:0000256" key="7">
    <source>
        <dbReference type="ARBA" id="ARBA00023170"/>
    </source>
</evidence>
<feature type="transmembrane region" description="Helical" evidence="10">
    <location>
        <begin position="225"/>
        <end position="247"/>
    </location>
</feature>
<keyword evidence="6 10" id="KW-0472">Membrane</keyword>
<dbReference type="GeneID" id="117671465"/>
<protein>
    <submittedName>
        <fullName evidence="13 14">Proto-oncogene Mas-like</fullName>
    </submittedName>
</protein>
<evidence type="ECO:0000256" key="3">
    <source>
        <dbReference type="ARBA" id="ARBA00022692"/>
    </source>
</evidence>
<organism evidence="12 14">
    <name type="scientific">Pantherophis guttatus</name>
    <name type="common">Corn snake</name>
    <name type="synonym">Elaphe guttata</name>
    <dbReference type="NCBI Taxonomy" id="94885"/>
    <lineage>
        <taxon>Eukaryota</taxon>
        <taxon>Metazoa</taxon>
        <taxon>Chordata</taxon>
        <taxon>Craniata</taxon>
        <taxon>Vertebrata</taxon>
        <taxon>Euteleostomi</taxon>
        <taxon>Lepidosauria</taxon>
        <taxon>Squamata</taxon>
        <taxon>Bifurcata</taxon>
        <taxon>Unidentata</taxon>
        <taxon>Episquamata</taxon>
        <taxon>Toxicofera</taxon>
        <taxon>Serpentes</taxon>
        <taxon>Colubroidea</taxon>
        <taxon>Colubridae</taxon>
        <taxon>Colubrinae</taxon>
        <taxon>Pantherophis</taxon>
    </lineage>
</organism>
<evidence type="ECO:0000256" key="6">
    <source>
        <dbReference type="ARBA" id="ARBA00023136"/>
    </source>
</evidence>
<dbReference type="PRINTS" id="PR00237">
    <property type="entry name" value="GPCRRHODOPSN"/>
</dbReference>
<evidence type="ECO:0000256" key="2">
    <source>
        <dbReference type="ARBA" id="ARBA00022475"/>
    </source>
</evidence>
<accession>A0A6P9CUN4</accession>
<evidence type="ECO:0000313" key="13">
    <source>
        <dbReference type="RefSeq" id="XP_034283179.1"/>
    </source>
</evidence>
<dbReference type="PROSITE" id="PS50262">
    <property type="entry name" value="G_PROTEIN_RECEP_F1_2"/>
    <property type="match status" value="1"/>
</dbReference>
<feature type="transmembrane region" description="Helical" evidence="10">
    <location>
        <begin position="32"/>
        <end position="55"/>
    </location>
</feature>
<comment type="similarity">
    <text evidence="9">Belongs to the G-protein coupled receptor 1 family.</text>
</comment>
<dbReference type="Pfam" id="PF00001">
    <property type="entry name" value="7tm_1"/>
    <property type="match status" value="1"/>
</dbReference>
<evidence type="ECO:0000256" key="1">
    <source>
        <dbReference type="ARBA" id="ARBA00004651"/>
    </source>
</evidence>
<gene>
    <name evidence="13 14" type="primary">LOC117671465</name>
</gene>
<feature type="domain" description="G-protein coupled receptors family 1 profile" evidence="11">
    <location>
        <begin position="47"/>
        <end position="278"/>
    </location>
</feature>
<dbReference type="PANTHER" id="PTHR11334:SF29">
    <property type="entry name" value="MAS-RELATED G-PROTEIN COUPLED RECEPTOR MEMBER X2"/>
    <property type="match status" value="1"/>
</dbReference>
<feature type="transmembrane region" description="Helical" evidence="10">
    <location>
        <begin position="67"/>
        <end position="100"/>
    </location>
</feature>
<dbReference type="RefSeq" id="XP_034283181.1">
    <property type="nucleotide sequence ID" value="XM_034427290.1"/>
</dbReference>
<reference evidence="13 14" key="1">
    <citation type="submission" date="2025-04" db="UniProtKB">
        <authorList>
            <consortium name="RefSeq"/>
        </authorList>
    </citation>
    <scope>IDENTIFICATION</scope>
    <source>
        <tissue evidence="13 14">Blood</tissue>
    </source>
</reference>
<dbReference type="SUPFAM" id="SSF81321">
    <property type="entry name" value="Family A G protein-coupled receptor-like"/>
    <property type="match status" value="1"/>
</dbReference>
<dbReference type="GO" id="GO:0005886">
    <property type="term" value="C:plasma membrane"/>
    <property type="evidence" value="ECO:0007669"/>
    <property type="project" value="UniProtKB-SubCell"/>
</dbReference>
<dbReference type="PRINTS" id="PR02108">
    <property type="entry name" value="MRGPCRFAMILY"/>
</dbReference>
<evidence type="ECO:0000259" key="11">
    <source>
        <dbReference type="PROSITE" id="PS50262"/>
    </source>
</evidence>
<dbReference type="InterPro" id="IPR026234">
    <property type="entry name" value="MRGPCRFAMILY"/>
</dbReference>
<keyword evidence="8 9" id="KW-0807">Transducer</keyword>
<keyword evidence="7 9" id="KW-0675">Receptor</keyword>
<name>A0A6P9CUN4_PANGU</name>
<keyword evidence="2" id="KW-1003">Cell membrane</keyword>
<proteinExistence type="inferred from homology"/>
<dbReference type="Gene3D" id="1.20.1070.10">
    <property type="entry name" value="Rhodopsin 7-helix transmembrane proteins"/>
    <property type="match status" value="1"/>
</dbReference>
<feature type="transmembrane region" description="Helical" evidence="10">
    <location>
        <begin position="190"/>
        <end position="209"/>
    </location>
</feature>
<sequence>MMEAIILSPHTITMKTNHTEPHISSKRFFMEMVGALSIPICFWGLIGNAAVFWLLCRKVKKTTFIVYFLNLIIADFIVAAYFLTVFCVFLTSLFISYYFLRTMESIYSLSSNASIFLLTVICFERYVMVSFPLYYQQHRPKDFTTNMCCIIWFWSFLVALMLYVGCYPQLFSVSAPRSSICHGALLFESIVQLMVFFPIMSFSAFSLFIRRRKRAKQRTKSRLDITLIIIVVLSLICIFTFQTLGFISNWVYELREPTLFKLSLLFDSIKSSINPLVYFFVGNQQRQKVTEPMYKLLERALNDKESTDTPDTLATAGHKGICTSEMKKT</sequence>
<evidence type="ECO:0000256" key="9">
    <source>
        <dbReference type="RuleBase" id="RU000688"/>
    </source>
</evidence>
<dbReference type="KEGG" id="pgut:117671465"/>
<feature type="transmembrane region" description="Helical" evidence="10">
    <location>
        <begin position="147"/>
        <end position="170"/>
    </location>
</feature>
<dbReference type="InterPro" id="IPR017452">
    <property type="entry name" value="GPCR_Rhodpsn_7TM"/>
</dbReference>
<keyword evidence="5 9" id="KW-0297">G-protein coupled receptor</keyword>
<dbReference type="GO" id="GO:0004930">
    <property type="term" value="F:G protein-coupled receptor activity"/>
    <property type="evidence" value="ECO:0007669"/>
    <property type="project" value="UniProtKB-KW"/>
</dbReference>
<comment type="subcellular location">
    <subcellularLocation>
        <location evidence="1">Cell membrane</location>
        <topology evidence="1">Multi-pass membrane protein</topology>
    </subcellularLocation>
</comment>
<feature type="transmembrane region" description="Helical" evidence="10">
    <location>
        <begin position="112"/>
        <end position="135"/>
    </location>
</feature>
<evidence type="ECO:0000256" key="8">
    <source>
        <dbReference type="ARBA" id="ARBA00023224"/>
    </source>
</evidence>
<keyword evidence="4 10" id="KW-1133">Transmembrane helix</keyword>
<dbReference type="PANTHER" id="PTHR11334">
    <property type="entry name" value="MAS-RELATED G-PROTEIN COUPLED RECEPTOR"/>
    <property type="match status" value="1"/>
</dbReference>
<evidence type="ECO:0000256" key="10">
    <source>
        <dbReference type="SAM" id="Phobius"/>
    </source>
</evidence>
<evidence type="ECO:0000313" key="12">
    <source>
        <dbReference type="Proteomes" id="UP001652622"/>
    </source>
</evidence>
<keyword evidence="3 9" id="KW-0812">Transmembrane</keyword>
<dbReference type="PROSITE" id="PS00237">
    <property type="entry name" value="G_PROTEIN_RECEP_F1_1"/>
    <property type="match status" value="1"/>
</dbReference>
<dbReference type="InterPro" id="IPR000276">
    <property type="entry name" value="GPCR_Rhodpsn"/>
</dbReference>
<evidence type="ECO:0000313" key="14">
    <source>
        <dbReference type="RefSeq" id="XP_034283181.1"/>
    </source>
</evidence>
<dbReference type="Proteomes" id="UP001652622">
    <property type="component" value="Unplaced"/>
</dbReference>
<keyword evidence="12" id="KW-1185">Reference proteome</keyword>
<evidence type="ECO:0000256" key="5">
    <source>
        <dbReference type="ARBA" id="ARBA00023040"/>
    </source>
</evidence>